<dbReference type="GO" id="GO:0006310">
    <property type="term" value="P:DNA recombination"/>
    <property type="evidence" value="ECO:0007669"/>
    <property type="project" value="UniProtKB-KW"/>
</dbReference>
<proteinExistence type="predicted"/>
<dbReference type="RefSeq" id="WP_218825761.1">
    <property type="nucleotide sequence ID" value="NZ_FZOD01000084.1"/>
</dbReference>
<dbReference type="Pfam" id="PF00589">
    <property type="entry name" value="Phage_integrase"/>
    <property type="match status" value="1"/>
</dbReference>
<dbReference type="Gene3D" id="1.10.443.10">
    <property type="entry name" value="Intergrase catalytic core"/>
    <property type="match status" value="1"/>
</dbReference>
<dbReference type="GO" id="GO:0003677">
    <property type="term" value="F:DNA binding"/>
    <property type="evidence" value="ECO:0007669"/>
    <property type="project" value="InterPro"/>
</dbReference>
<dbReference type="AlphaFoldDB" id="A0A239P2X9"/>
<evidence type="ECO:0000313" key="4">
    <source>
        <dbReference type="Proteomes" id="UP000198282"/>
    </source>
</evidence>
<gene>
    <name evidence="3" type="ORF">SAMN05216276_10845</name>
</gene>
<evidence type="ECO:0000313" key="3">
    <source>
        <dbReference type="EMBL" id="SNT61487.1"/>
    </source>
</evidence>
<name>A0A239P2X9_9ACTN</name>
<dbReference type="EMBL" id="FZOD01000084">
    <property type="protein sequence ID" value="SNT61487.1"/>
    <property type="molecule type" value="Genomic_DNA"/>
</dbReference>
<keyword evidence="4" id="KW-1185">Reference proteome</keyword>
<dbReference type="InterPro" id="IPR002104">
    <property type="entry name" value="Integrase_catalytic"/>
</dbReference>
<evidence type="ECO:0000256" key="1">
    <source>
        <dbReference type="ARBA" id="ARBA00023172"/>
    </source>
</evidence>
<evidence type="ECO:0000259" key="2">
    <source>
        <dbReference type="PROSITE" id="PS51898"/>
    </source>
</evidence>
<dbReference type="PROSITE" id="PS51898">
    <property type="entry name" value="TYR_RECOMBINASE"/>
    <property type="match status" value="1"/>
</dbReference>
<accession>A0A239P2X9</accession>
<reference evidence="3 4" key="1">
    <citation type="submission" date="2017-06" db="EMBL/GenBank/DDBJ databases">
        <authorList>
            <person name="Kim H.J."/>
            <person name="Triplett B.A."/>
        </authorList>
    </citation>
    <scope>NUCLEOTIDE SEQUENCE [LARGE SCALE GENOMIC DNA]</scope>
    <source>
        <strain evidence="3 4">CGMCC 4.2132</strain>
    </source>
</reference>
<feature type="domain" description="Tyr recombinase" evidence="2">
    <location>
        <begin position="1"/>
        <end position="89"/>
    </location>
</feature>
<dbReference type="GO" id="GO:0015074">
    <property type="term" value="P:DNA integration"/>
    <property type="evidence" value="ECO:0007669"/>
    <property type="project" value="InterPro"/>
</dbReference>
<keyword evidence="1" id="KW-0233">DNA recombination</keyword>
<dbReference type="InterPro" id="IPR011010">
    <property type="entry name" value="DNA_brk_join_enz"/>
</dbReference>
<dbReference type="SUPFAM" id="SSF56349">
    <property type="entry name" value="DNA breaking-rejoining enzymes"/>
    <property type="match status" value="1"/>
</dbReference>
<organism evidence="3 4">
    <name type="scientific">Streptosporangium subroseum</name>
    <dbReference type="NCBI Taxonomy" id="106412"/>
    <lineage>
        <taxon>Bacteria</taxon>
        <taxon>Bacillati</taxon>
        <taxon>Actinomycetota</taxon>
        <taxon>Actinomycetes</taxon>
        <taxon>Streptosporangiales</taxon>
        <taxon>Streptosporangiaceae</taxon>
        <taxon>Streptosporangium</taxon>
    </lineage>
</organism>
<sequence>MAWSSPPRSAHPLDSHNVRRSFRAVLKKAGLNEKEWTPREMRHSFVSLLSDSGIPLENISRLVGHSNTTVTETVYRKQLRPVLLEGAEAMDRLFPDR</sequence>
<protein>
    <submittedName>
        <fullName evidence="3">Phage integrase family protein</fullName>
    </submittedName>
</protein>
<dbReference type="InterPro" id="IPR013762">
    <property type="entry name" value="Integrase-like_cat_sf"/>
</dbReference>
<dbReference type="Proteomes" id="UP000198282">
    <property type="component" value="Unassembled WGS sequence"/>
</dbReference>